<dbReference type="Gene3D" id="3.30.1370.120">
    <property type="match status" value="1"/>
</dbReference>
<evidence type="ECO:0000259" key="5">
    <source>
        <dbReference type="Pfam" id="PF03958"/>
    </source>
</evidence>
<organism evidence="6 7">
    <name type="scientific">Sporotomaculum syntrophicum</name>
    <dbReference type="NCBI Taxonomy" id="182264"/>
    <lineage>
        <taxon>Bacteria</taxon>
        <taxon>Bacillati</taxon>
        <taxon>Bacillota</taxon>
        <taxon>Clostridia</taxon>
        <taxon>Eubacteriales</taxon>
        <taxon>Desulfallaceae</taxon>
        <taxon>Sporotomaculum</taxon>
    </lineage>
</organism>
<proteinExistence type="predicted"/>
<accession>A0A9D3AXD3</accession>
<feature type="chain" id="PRO_5039513157" evidence="4">
    <location>
        <begin position="24"/>
        <end position="420"/>
    </location>
</feature>
<name>A0A9D3AXD3_9FIRM</name>
<dbReference type="InterPro" id="IPR038591">
    <property type="entry name" value="NolW-like_sf"/>
</dbReference>
<dbReference type="AlphaFoldDB" id="A0A9D3AXD3"/>
<dbReference type="Proteomes" id="UP000798488">
    <property type="component" value="Unassembled WGS sequence"/>
</dbReference>
<keyword evidence="7" id="KW-1185">Reference proteome</keyword>
<feature type="signal peptide" evidence="4">
    <location>
        <begin position="1"/>
        <end position="23"/>
    </location>
</feature>
<feature type="domain" description="NolW-like" evidence="5">
    <location>
        <begin position="144"/>
        <end position="201"/>
    </location>
</feature>
<dbReference type="GO" id="GO:0009306">
    <property type="term" value="P:protein secretion"/>
    <property type="evidence" value="ECO:0007669"/>
    <property type="project" value="TreeGrafter"/>
</dbReference>
<keyword evidence="2 4" id="KW-0732">Signal</keyword>
<sequence length="420" mass="46497">MTGRIIIIAVILMQFFFACPAIADAPVVGSVGKGDMLPALAAADYPVDSAFAINNERISLDFRGVDIRDVLSALAIKMGVDIILVDAQPVEINFKANNITPLQAMELIIEEQGLTYLQNGQIMLVGSPGILQENFFDQMFITRFSLFYVPADKMKELIGSLGVEQVTVTVDTNQNLIWVQGTAQVLKKVRELIYAVDTGDSQLSLEYKTLTLTQIPTERVVELFKDVGIELKRYVQLDNRLLVFDSELFSRWEQIETLVKELDITAAGKRKVFVYQFKNITAGYAAERLSMFNFGDDVKTVTYNYEKFGKELLVICPPNMETAVRSALAGLDTTRQKTRVPVLTVTGTGAHESLNARRNLLSELSGISLANFHISNNLSGDKDKPEYVLWVEETPDNVQLVKDLIGEMGGGSSGSTESED</sequence>
<dbReference type="GO" id="GO:0016020">
    <property type="term" value="C:membrane"/>
    <property type="evidence" value="ECO:0007669"/>
    <property type="project" value="UniProtKB-SubCell"/>
</dbReference>
<protein>
    <submittedName>
        <fullName evidence="6">Bacterial type II/III secretion system short domain protein</fullName>
    </submittedName>
</protein>
<dbReference type="RefSeq" id="WP_161820720.1">
    <property type="nucleotide sequence ID" value="NZ_LSRS01000001.1"/>
</dbReference>
<comment type="subcellular location">
    <subcellularLocation>
        <location evidence="1">Membrane</location>
    </subcellularLocation>
</comment>
<keyword evidence="3" id="KW-0472">Membrane</keyword>
<evidence type="ECO:0000256" key="2">
    <source>
        <dbReference type="ARBA" id="ARBA00022729"/>
    </source>
</evidence>
<dbReference type="Pfam" id="PF03958">
    <property type="entry name" value="Secretin_N"/>
    <property type="match status" value="1"/>
</dbReference>
<reference evidence="6" key="1">
    <citation type="submission" date="2016-02" db="EMBL/GenBank/DDBJ databases">
        <title>Draft Genome Sequence of Sporotomaculum syntrophicum Strain FB, a Syntrophic Benzoate Degrader.</title>
        <authorList>
            <person name="Nobu M.K."/>
            <person name="Narihiro T."/>
            <person name="Qiu Y.-L."/>
            <person name="Ohashi A."/>
            <person name="Liu W.-T."/>
            <person name="Yuji S."/>
        </authorList>
    </citation>
    <scope>NUCLEOTIDE SEQUENCE</scope>
    <source>
        <strain evidence="6">FB</strain>
    </source>
</reference>
<dbReference type="PROSITE" id="PS51257">
    <property type="entry name" value="PROKAR_LIPOPROTEIN"/>
    <property type="match status" value="1"/>
</dbReference>
<comment type="caution">
    <text evidence="6">The sequence shown here is derived from an EMBL/GenBank/DDBJ whole genome shotgun (WGS) entry which is preliminary data.</text>
</comment>
<gene>
    <name evidence="6" type="ORF">SPSYN_00294</name>
</gene>
<evidence type="ECO:0000256" key="1">
    <source>
        <dbReference type="ARBA" id="ARBA00004370"/>
    </source>
</evidence>
<evidence type="ECO:0000256" key="4">
    <source>
        <dbReference type="SAM" id="SignalP"/>
    </source>
</evidence>
<dbReference type="InterPro" id="IPR005644">
    <property type="entry name" value="NolW-like"/>
</dbReference>
<evidence type="ECO:0000256" key="3">
    <source>
        <dbReference type="ARBA" id="ARBA00023136"/>
    </source>
</evidence>
<dbReference type="GO" id="GO:0015627">
    <property type="term" value="C:type II protein secretion system complex"/>
    <property type="evidence" value="ECO:0007669"/>
    <property type="project" value="TreeGrafter"/>
</dbReference>
<dbReference type="PANTHER" id="PTHR30332:SF24">
    <property type="entry name" value="SECRETIN GSPD-RELATED"/>
    <property type="match status" value="1"/>
</dbReference>
<dbReference type="PANTHER" id="PTHR30332">
    <property type="entry name" value="PROBABLE GENERAL SECRETION PATHWAY PROTEIN D"/>
    <property type="match status" value="1"/>
</dbReference>
<dbReference type="EMBL" id="LSRS01000001">
    <property type="protein sequence ID" value="KAF1086575.1"/>
    <property type="molecule type" value="Genomic_DNA"/>
</dbReference>
<dbReference type="InterPro" id="IPR050810">
    <property type="entry name" value="Bact_Secretion_Sys_Channel"/>
</dbReference>
<dbReference type="OrthoDB" id="1786086at2"/>
<evidence type="ECO:0000313" key="7">
    <source>
        <dbReference type="Proteomes" id="UP000798488"/>
    </source>
</evidence>
<evidence type="ECO:0000313" key="6">
    <source>
        <dbReference type="EMBL" id="KAF1086575.1"/>
    </source>
</evidence>